<keyword evidence="1" id="KW-0805">Transcription regulation</keyword>
<protein>
    <recommendedName>
        <fullName evidence="5">HTH tetR-type domain-containing protein</fullName>
    </recommendedName>
</protein>
<dbReference type="Proteomes" id="UP000093925">
    <property type="component" value="Unassembled WGS sequence"/>
</dbReference>
<gene>
    <name evidence="6" type="ORF">A5640_27835</name>
</gene>
<dbReference type="InterPro" id="IPR001647">
    <property type="entry name" value="HTH_TetR"/>
</dbReference>
<dbReference type="SUPFAM" id="SSF46689">
    <property type="entry name" value="Homeodomain-like"/>
    <property type="match status" value="1"/>
</dbReference>
<evidence type="ECO:0000259" key="5">
    <source>
        <dbReference type="PROSITE" id="PS50977"/>
    </source>
</evidence>
<evidence type="ECO:0000256" key="4">
    <source>
        <dbReference type="PROSITE-ProRule" id="PRU00335"/>
    </source>
</evidence>
<evidence type="ECO:0000256" key="1">
    <source>
        <dbReference type="ARBA" id="ARBA00023015"/>
    </source>
</evidence>
<keyword evidence="3" id="KW-0804">Transcription</keyword>
<dbReference type="RefSeq" id="WP_065138570.1">
    <property type="nucleotide sequence ID" value="NZ_LZLM01000018.1"/>
</dbReference>
<dbReference type="PANTHER" id="PTHR30055:SF234">
    <property type="entry name" value="HTH-TYPE TRANSCRIPTIONAL REGULATOR BETI"/>
    <property type="match status" value="1"/>
</dbReference>
<sequence length="214" mass="23180">MTTRRAAPTRPAHGNQVRAERTRAMVIDVTVRIVLSEGIAAASGRHIADSAGVTWGVIQYHFGDRDGLLMAVVDQGFDELLDALRSTAVATEDTPTRDRVEAVVTSAWRAMSSPTARAATEILIGTRATRGTAATGHIKRLAKTFNTLGSAIDRNLSPNQSAAIGEHLLTTLRGMIANQLVMHRPVDTTKDRRLLVDILSCYIDTNQQRAEPNS</sequence>
<evidence type="ECO:0000313" key="6">
    <source>
        <dbReference type="EMBL" id="OBJ89613.1"/>
    </source>
</evidence>
<proteinExistence type="predicted"/>
<dbReference type="PANTHER" id="PTHR30055">
    <property type="entry name" value="HTH-TYPE TRANSCRIPTIONAL REGULATOR RUTR"/>
    <property type="match status" value="1"/>
</dbReference>
<dbReference type="InterPro" id="IPR009057">
    <property type="entry name" value="Homeodomain-like_sf"/>
</dbReference>
<evidence type="ECO:0000313" key="7">
    <source>
        <dbReference type="Proteomes" id="UP000093925"/>
    </source>
</evidence>
<dbReference type="GO" id="GO:0000976">
    <property type="term" value="F:transcription cis-regulatory region binding"/>
    <property type="evidence" value="ECO:0007669"/>
    <property type="project" value="TreeGrafter"/>
</dbReference>
<dbReference type="InterPro" id="IPR050109">
    <property type="entry name" value="HTH-type_TetR-like_transc_reg"/>
</dbReference>
<dbReference type="Pfam" id="PF00440">
    <property type="entry name" value="TetR_N"/>
    <property type="match status" value="1"/>
</dbReference>
<comment type="caution">
    <text evidence="6">The sequence shown here is derived from an EMBL/GenBank/DDBJ whole genome shotgun (WGS) entry which is preliminary data.</text>
</comment>
<dbReference type="EMBL" id="LZLM01000018">
    <property type="protein sequence ID" value="OBJ89613.1"/>
    <property type="molecule type" value="Genomic_DNA"/>
</dbReference>
<name>A0A1A3KZ22_MYCAS</name>
<reference evidence="6 7" key="1">
    <citation type="submission" date="2016-06" db="EMBL/GenBank/DDBJ databases">
        <authorList>
            <person name="Kjaerup R.B."/>
            <person name="Dalgaard T.S."/>
            <person name="Juul-Madsen H.R."/>
        </authorList>
    </citation>
    <scope>NUCLEOTIDE SEQUENCE [LARGE SCALE GENOMIC DNA]</scope>
    <source>
        <strain evidence="6 7">1276495.2</strain>
    </source>
</reference>
<evidence type="ECO:0000256" key="3">
    <source>
        <dbReference type="ARBA" id="ARBA00023163"/>
    </source>
</evidence>
<feature type="domain" description="HTH tetR-type" evidence="5">
    <location>
        <begin position="20"/>
        <end position="80"/>
    </location>
</feature>
<accession>A0A1A3KZ22</accession>
<organism evidence="6 7">
    <name type="scientific">Mycobacterium asiaticum</name>
    <dbReference type="NCBI Taxonomy" id="1790"/>
    <lineage>
        <taxon>Bacteria</taxon>
        <taxon>Bacillati</taxon>
        <taxon>Actinomycetota</taxon>
        <taxon>Actinomycetes</taxon>
        <taxon>Mycobacteriales</taxon>
        <taxon>Mycobacteriaceae</taxon>
        <taxon>Mycobacterium</taxon>
    </lineage>
</organism>
<evidence type="ECO:0000256" key="2">
    <source>
        <dbReference type="ARBA" id="ARBA00023125"/>
    </source>
</evidence>
<dbReference type="Gene3D" id="1.10.357.10">
    <property type="entry name" value="Tetracycline Repressor, domain 2"/>
    <property type="match status" value="1"/>
</dbReference>
<feature type="DNA-binding region" description="H-T-H motif" evidence="4">
    <location>
        <begin position="43"/>
        <end position="62"/>
    </location>
</feature>
<dbReference type="GO" id="GO:0003700">
    <property type="term" value="F:DNA-binding transcription factor activity"/>
    <property type="evidence" value="ECO:0007669"/>
    <property type="project" value="TreeGrafter"/>
</dbReference>
<keyword evidence="2 4" id="KW-0238">DNA-binding</keyword>
<dbReference type="PROSITE" id="PS50977">
    <property type="entry name" value="HTH_TETR_2"/>
    <property type="match status" value="1"/>
</dbReference>
<dbReference type="AlphaFoldDB" id="A0A1A3KZ22"/>